<sequence length="81" mass="9363">MKCYAYNNAAKRRRNSRQALTDAYNQANGINPEEVKPVRPVLTIKRAAMNRVDKALSVQATTFYDSIDNRCLHNTWLYSVR</sequence>
<dbReference type="RefSeq" id="WP_015835256.1">
    <property type="nucleotide sequence ID" value="NC_012962.1"/>
</dbReference>
<organism evidence="1 2">
    <name type="scientific">Photorhabdus asymbiotica</name>
    <dbReference type="NCBI Taxonomy" id="291112"/>
    <lineage>
        <taxon>Bacteria</taxon>
        <taxon>Pseudomonadati</taxon>
        <taxon>Pseudomonadota</taxon>
        <taxon>Gammaproteobacteria</taxon>
        <taxon>Enterobacterales</taxon>
        <taxon>Morganellaceae</taxon>
        <taxon>Photorhabdus</taxon>
    </lineage>
</organism>
<dbReference type="EMBL" id="RBLJ01000002">
    <property type="protein sequence ID" value="RKS59513.1"/>
    <property type="molecule type" value="Genomic_DNA"/>
</dbReference>
<name>A0ABX9SN98_9GAMM</name>
<proteinExistence type="predicted"/>
<dbReference type="Proteomes" id="UP000280955">
    <property type="component" value="Unassembled WGS sequence"/>
</dbReference>
<gene>
    <name evidence="1" type="ORF">BDD30_1589</name>
</gene>
<comment type="caution">
    <text evidence="1">The sequence shown here is derived from an EMBL/GenBank/DDBJ whole genome shotgun (WGS) entry which is preliminary data.</text>
</comment>
<evidence type="ECO:0000313" key="1">
    <source>
        <dbReference type="EMBL" id="RKS59513.1"/>
    </source>
</evidence>
<protein>
    <submittedName>
        <fullName evidence="1">Uncharacterized protein</fullName>
    </submittedName>
</protein>
<evidence type="ECO:0000313" key="2">
    <source>
        <dbReference type="Proteomes" id="UP000280955"/>
    </source>
</evidence>
<reference evidence="1 2" key="1">
    <citation type="submission" date="2018-10" db="EMBL/GenBank/DDBJ databases">
        <title>Genomic Encyclopedia of Archaeal and Bacterial Type Strains, Phase II (KMG-II): from individual species to whole genera.</title>
        <authorList>
            <person name="Goeker M."/>
        </authorList>
    </citation>
    <scope>NUCLEOTIDE SEQUENCE [LARGE SCALE GENOMIC DNA]</scope>
    <source>
        <strain evidence="1 2">DSM 15149</strain>
    </source>
</reference>
<keyword evidence="2" id="KW-1185">Reference proteome</keyword>
<accession>A0ABX9SN98</accession>